<feature type="repeat" description="WD" evidence="3">
    <location>
        <begin position="286"/>
        <end position="321"/>
    </location>
</feature>
<dbReference type="PRINTS" id="PR00320">
    <property type="entry name" value="GPROTEINBRPT"/>
</dbReference>
<proteinExistence type="predicted"/>
<evidence type="ECO:0000256" key="3">
    <source>
        <dbReference type="PROSITE-ProRule" id="PRU00221"/>
    </source>
</evidence>
<evidence type="ECO:0000259" key="4">
    <source>
        <dbReference type="PROSITE" id="PS50011"/>
    </source>
</evidence>
<dbReference type="InterPro" id="IPR015943">
    <property type="entry name" value="WD40/YVTN_repeat-like_dom_sf"/>
</dbReference>
<dbReference type="Gene3D" id="2.130.10.10">
    <property type="entry name" value="YVTN repeat-like/Quinoprotein amine dehydrogenase"/>
    <property type="match status" value="2"/>
</dbReference>
<accession>A0ABP8QZB2</accession>
<name>A0ABP8QZB2_9ACTN</name>
<dbReference type="InterPro" id="IPR036322">
    <property type="entry name" value="WD40_repeat_dom_sf"/>
</dbReference>
<feature type="domain" description="Protein kinase" evidence="4">
    <location>
        <begin position="18"/>
        <end position="272"/>
    </location>
</feature>
<comment type="caution">
    <text evidence="5">The sequence shown here is derived from an EMBL/GenBank/DDBJ whole genome shotgun (WGS) entry which is preliminary data.</text>
</comment>
<dbReference type="InterPro" id="IPR019775">
    <property type="entry name" value="WD40_repeat_CS"/>
</dbReference>
<evidence type="ECO:0000256" key="2">
    <source>
        <dbReference type="ARBA" id="ARBA00022737"/>
    </source>
</evidence>
<dbReference type="InterPro" id="IPR001680">
    <property type="entry name" value="WD40_rpt"/>
</dbReference>
<dbReference type="RefSeq" id="WP_345473293.1">
    <property type="nucleotide sequence ID" value="NZ_BAABHF010000048.1"/>
</dbReference>
<dbReference type="Gene3D" id="1.10.510.10">
    <property type="entry name" value="Transferase(Phosphotransferase) domain 1"/>
    <property type="match status" value="1"/>
</dbReference>
<dbReference type="Pfam" id="PF00069">
    <property type="entry name" value="Pkinase"/>
    <property type="match status" value="1"/>
</dbReference>
<dbReference type="SUPFAM" id="SSF50978">
    <property type="entry name" value="WD40 repeat-like"/>
    <property type="match status" value="1"/>
</dbReference>
<sequence length="595" mass="62930">MPGPYPRLPGDPDRIEEYQLIARLGEGGQGVVYLATTKDGRKVAIKLLHPWFSGTVRGRRLFAREIEAAGRVKNYAARVLDSGELLGRPYIVSEYIAGESVLERVHRDGPYGSGELLTLATGTASALAAIHAAGLVHCDFKPGNILTGPDGARVVDFGIARALATIAQPDRDRRGTPPYMAPEQVTGGPLGPHTDVFAWASTMVYAATGKPPFGFSDDDYGHGVMYRITHDEPEVGGVPEPLRDIVSVCLLKNPAKRPSATDVVSMLNHRTTSGSLPAGTPIGDPLTGHTRTIACATYGRLGDRPIAVTGGHDRTARVWDLAAHQQYGPPLRHDTAVLAVACGRLGDRSIAITGCQDHALYLWDLETGKPAGEPLRGHTGAVVSIALGVLDGRPVAVSVSDDRSVRLWDLTERREAGPPLVHNNSVMSVACGQVDGRTVAVVGGAWDQSVRVLDLGDRRPTGLPLTGHTNSVMSVTCGRLAGRPVAITGGYDQTVRVWDLATRHETGEPLVHTCAVMSVAFGVRGGRPTVLTSGADRAVRVWDLTTREQLGDPLPAGPSPAEPTVPVAFGELAGHPIAITCGENLAITLWSLGAS</sequence>
<dbReference type="PANTHER" id="PTHR22847">
    <property type="entry name" value="WD40 REPEAT PROTEIN"/>
    <property type="match status" value="1"/>
</dbReference>
<evidence type="ECO:0000313" key="5">
    <source>
        <dbReference type="EMBL" id="GAA4513945.1"/>
    </source>
</evidence>
<dbReference type="PROSITE" id="PS00108">
    <property type="entry name" value="PROTEIN_KINASE_ST"/>
    <property type="match status" value="1"/>
</dbReference>
<dbReference type="PROSITE" id="PS50011">
    <property type="entry name" value="PROTEIN_KINASE_DOM"/>
    <property type="match status" value="1"/>
</dbReference>
<dbReference type="SMART" id="SM00320">
    <property type="entry name" value="WD40"/>
    <property type="match status" value="5"/>
</dbReference>
<dbReference type="InterPro" id="IPR000719">
    <property type="entry name" value="Prot_kinase_dom"/>
</dbReference>
<dbReference type="InterPro" id="IPR008271">
    <property type="entry name" value="Ser/Thr_kinase_AS"/>
</dbReference>
<keyword evidence="1 3" id="KW-0853">WD repeat</keyword>
<dbReference type="Pfam" id="PF00400">
    <property type="entry name" value="WD40"/>
    <property type="match status" value="4"/>
</dbReference>
<dbReference type="PANTHER" id="PTHR22847:SF637">
    <property type="entry name" value="WD REPEAT DOMAIN 5B"/>
    <property type="match status" value="1"/>
</dbReference>
<protein>
    <recommendedName>
        <fullName evidence="4">Protein kinase domain-containing protein</fullName>
    </recommendedName>
</protein>
<dbReference type="SUPFAM" id="SSF56112">
    <property type="entry name" value="Protein kinase-like (PK-like)"/>
    <property type="match status" value="1"/>
</dbReference>
<evidence type="ECO:0000256" key="1">
    <source>
        <dbReference type="ARBA" id="ARBA00022574"/>
    </source>
</evidence>
<dbReference type="InterPro" id="IPR011009">
    <property type="entry name" value="Kinase-like_dom_sf"/>
</dbReference>
<keyword evidence="6" id="KW-1185">Reference proteome</keyword>
<dbReference type="InterPro" id="IPR020472">
    <property type="entry name" value="WD40_PAC1"/>
</dbReference>
<keyword evidence="2" id="KW-0677">Repeat</keyword>
<dbReference type="PROSITE" id="PS50294">
    <property type="entry name" value="WD_REPEATS_REGION"/>
    <property type="match status" value="1"/>
</dbReference>
<dbReference type="Gene3D" id="3.30.200.20">
    <property type="entry name" value="Phosphorylase Kinase, domain 1"/>
    <property type="match status" value="1"/>
</dbReference>
<gene>
    <name evidence="5" type="ORF">GCM10023191_081780</name>
</gene>
<feature type="repeat" description="WD" evidence="3">
    <location>
        <begin position="465"/>
        <end position="508"/>
    </location>
</feature>
<dbReference type="EMBL" id="BAABHF010000048">
    <property type="protein sequence ID" value="GAA4513945.1"/>
    <property type="molecule type" value="Genomic_DNA"/>
</dbReference>
<dbReference type="CDD" id="cd00200">
    <property type="entry name" value="WD40"/>
    <property type="match status" value="1"/>
</dbReference>
<reference evidence="6" key="1">
    <citation type="journal article" date="2019" name="Int. J. Syst. Evol. Microbiol.">
        <title>The Global Catalogue of Microorganisms (GCM) 10K type strain sequencing project: providing services to taxonomists for standard genome sequencing and annotation.</title>
        <authorList>
            <consortium name="The Broad Institute Genomics Platform"/>
            <consortium name="The Broad Institute Genome Sequencing Center for Infectious Disease"/>
            <person name="Wu L."/>
            <person name="Ma J."/>
        </authorList>
    </citation>
    <scope>NUCLEOTIDE SEQUENCE [LARGE SCALE GENOMIC DNA]</scope>
    <source>
        <strain evidence="6">JCM 17933</strain>
    </source>
</reference>
<dbReference type="PROSITE" id="PS00678">
    <property type="entry name" value="WD_REPEATS_1"/>
    <property type="match status" value="4"/>
</dbReference>
<evidence type="ECO:0000313" key="6">
    <source>
        <dbReference type="Proteomes" id="UP001500503"/>
    </source>
</evidence>
<organism evidence="5 6">
    <name type="scientific">Actinoallomurus oryzae</name>
    <dbReference type="NCBI Taxonomy" id="502180"/>
    <lineage>
        <taxon>Bacteria</taxon>
        <taxon>Bacillati</taxon>
        <taxon>Actinomycetota</taxon>
        <taxon>Actinomycetes</taxon>
        <taxon>Streptosporangiales</taxon>
        <taxon>Thermomonosporaceae</taxon>
        <taxon>Actinoallomurus</taxon>
    </lineage>
</organism>
<feature type="repeat" description="WD" evidence="3">
    <location>
        <begin position="512"/>
        <end position="552"/>
    </location>
</feature>
<dbReference type="PROSITE" id="PS50082">
    <property type="entry name" value="WD_REPEATS_2"/>
    <property type="match status" value="4"/>
</dbReference>
<dbReference type="Proteomes" id="UP001500503">
    <property type="component" value="Unassembled WGS sequence"/>
</dbReference>
<feature type="repeat" description="WD" evidence="3">
    <location>
        <begin position="375"/>
        <end position="418"/>
    </location>
</feature>
<dbReference type="CDD" id="cd14014">
    <property type="entry name" value="STKc_PknB_like"/>
    <property type="match status" value="1"/>
</dbReference>